<comment type="similarity">
    <text evidence="2">Belongs to the tetraspanin (TM4SF) family.</text>
</comment>
<comment type="subcellular location">
    <subcellularLocation>
        <location evidence="1">Membrane</location>
        <topology evidence="1">Multi-pass membrane protein</topology>
    </subcellularLocation>
</comment>
<dbReference type="InterPro" id="IPR044991">
    <property type="entry name" value="TET_plant"/>
</dbReference>
<dbReference type="InterPro" id="IPR018499">
    <property type="entry name" value="Tetraspanin/Peripherin"/>
</dbReference>
<evidence type="ECO:0000313" key="8">
    <source>
        <dbReference type="Proteomes" id="UP001630127"/>
    </source>
</evidence>
<dbReference type="AlphaFoldDB" id="A0ABD3A758"/>
<keyword evidence="8" id="KW-1185">Reference proteome</keyword>
<keyword evidence="4 6" id="KW-1133">Transmembrane helix</keyword>
<evidence type="ECO:0000256" key="5">
    <source>
        <dbReference type="ARBA" id="ARBA00023136"/>
    </source>
</evidence>
<dbReference type="GO" id="GO:0016020">
    <property type="term" value="C:membrane"/>
    <property type="evidence" value="ECO:0007669"/>
    <property type="project" value="UniProtKB-SubCell"/>
</dbReference>
<sequence length="273" mass="31422">MKSLRKLFLAVLNVLILTFAILQTIFVMMYDHDLYNYKRCYKYSGKAIFVFSALLIMSLIGLMASCCKSRSLQTFYVWLMIMSTIVVIIFSIVVFLTLPHESANATYQKTQNGNWLNGFSPMLRSALVKDWFTAKTCLVDKEICQGFENHPTTSPFDYLYYLQLGCCTPPKRCGFLPRNGTFWEIPNSGFASQDDECQMWANSKNDGGCYDCDSCKAGYLAKYQTDWQAYKAVTVAIFLILIINTSLAFWTFDYSDESEHAREQRKYRNIVNS</sequence>
<proteinExistence type="inferred from homology"/>
<keyword evidence="5 6" id="KW-0472">Membrane</keyword>
<feature type="transmembrane region" description="Helical" evidence="6">
    <location>
        <begin position="229"/>
        <end position="252"/>
    </location>
</feature>
<evidence type="ECO:0000256" key="4">
    <source>
        <dbReference type="ARBA" id="ARBA00022989"/>
    </source>
</evidence>
<dbReference type="Pfam" id="PF00335">
    <property type="entry name" value="Tetraspanin"/>
    <property type="match status" value="1"/>
</dbReference>
<feature type="transmembrane region" description="Helical" evidence="6">
    <location>
        <begin position="7"/>
        <end position="27"/>
    </location>
</feature>
<accession>A0ABD3A758</accession>
<organism evidence="7 8">
    <name type="scientific">Cinchona calisaya</name>
    <dbReference type="NCBI Taxonomy" id="153742"/>
    <lineage>
        <taxon>Eukaryota</taxon>
        <taxon>Viridiplantae</taxon>
        <taxon>Streptophyta</taxon>
        <taxon>Embryophyta</taxon>
        <taxon>Tracheophyta</taxon>
        <taxon>Spermatophyta</taxon>
        <taxon>Magnoliopsida</taxon>
        <taxon>eudicotyledons</taxon>
        <taxon>Gunneridae</taxon>
        <taxon>Pentapetalae</taxon>
        <taxon>asterids</taxon>
        <taxon>lamiids</taxon>
        <taxon>Gentianales</taxon>
        <taxon>Rubiaceae</taxon>
        <taxon>Cinchonoideae</taxon>
        <taxon>Cinchoneae</taxon>
        <taxon>Cinchona</taxon>
    </lineage>
</organism>
<gene>
    <name evidence="7" type="ORF">ACH5RR_011328</name>
</gene>
<name>A0ABD3A758_9GENT</name>
<dbReference type="PANTHER" id="PTHR32191">
    <property type="entry name" value="TETRASPANIN-8-RELATED"/>
    <property type="match status" value="1"/>
</dbReference>
<dbReference type="Proteomes" id="UP001630127">
    <property type="component" value="Unassembled WGS sequence"/>
</dbReference>
<evidence type="ECO:0000256" key="6">
    <source>
        <dbReference type="SAM" id="Phobius"/>
    </source>
</evidence>
<comment type="caution">
    <text evidence="7">The sequence shown here is derived from an EMBL/GenBank/DDBJ whole genome shotgun (WGS) entry which is preliminary data.</text>
</comment>
<evidence type="ECO:0000256" key="3">
    <source>
        <dbReference type="ARBA" id="ARBA00022692"/>
    </source>
</evidence>
<feature type="transmembrane region" description="Helical" evidence="6">
    <location>
        <begin position="76"/>
        <end position="98"/>
    </location>
</feature>
<protein>
    <submittedName>
        <fullName evidence="7">Uncharacterized protein</fullName>
    </submittedName>
</protein>
<reference evidence="7 8" key="1">
    <citation type="submission" date="2024-11" db="EMBL/GenBank/DDBJ databases">
        <title>A near-complete genome assembly of Cinchona calisaya.</title>
        <authorList>
            <person name="Lian D.C."/>
            <person name="Zhao X.W."/>
            <person name="Wei L."/>
        </authorList>
    </citation>
    <scope>NUCLEOTIDE SEQUENCE [LARGE SCALE GENOMIC DNA]</scope>
    <source>
        <tissue evidence="7">Nenye</tissue>
    </source>
</reference>
<dbReference type="EMBL" id="JBJUIK010000005">
    <property type="protein sequence ID" value="KAL3526672.1"/>
    <property type="molecule type" value="Genomic_DNA"/>
</dbReference>
<evidence type="ECO:0000256" key="1">
    <source>
        <dbReference type="ARBA" id="ARBA00004141"/>
    </source>
</evidence>
<evidence type="ECO:0000256" key="2">
    <source>
        <dbReference type="ARBA" id="ARBA00006840"/>
    </source>
</evidence>
<evidence type="ECO:0000313" key="7">
    <source>
        <dbReference type="EMBL" id="KAL3526672.1"/>
    </source>
</evidence>
<keyword evidence="3 6" id="KW-0812">Transmembrane</keyword>
<feature type="transmembrane region" description="Helical" evidence="6">
    <location>
        <begin position="47"/>
        <end position="64"/>
    </location>
</feature>